<name>A0A6J4NU46_9ACTN</name>
<evidence type="ECO:0000313" key="2">
    <source>
        <dbReference type="EMBL" id="CAA9395295.1"/>
    </source>
</evidence>
<accession>A0A6J4NU46</accession>
<feature type="compositionally biased region" description="Basic residues" evidence="1">
    <location>
        <begin position="19"/>
        <end position="34"/>
    </location>
</feature>
<feature type="compositionally biased region" description="Pro residues" evidence="1">
    <location>
        <begin position="39"/>
        <end position="49"/>
    </location>
</feature>
<dbReference type="EMBL" id="CADCUZ010000014">
    <property type="protein sequence ID" value="CAA9395295.1"/>
    <property type="molecule type" value="Genomic_DNA"/>
</dbReference>
<protein>
    <submittedName>
        <fullName evidence="2">Uncharacterized protein</fullName>
    </submittedName>
</protein>
<proteinExistence type="predicted"/>
<feature type="compositionally biased region" description="Basic residues" evidence="1">
    <location>
        <begin position="180"/>
        <end position="191"/>
    </location>
</feature>
<reference evidence="2" key="1">
    <citation type="submission" date="2020-02" db="EMBL/GenBank/DDBJ databases">
        <authorList>
            <person name="Meier V. D."/>
        </authorList>
    </citation>
    <scope>NUCLEOTIDE SEQUENCE</scope>
    <source>
        <strain evidence="2">AVDCRST_MAG55</strain>
    </source>
</reference>
<feature type="region of interest" description="Disordered" evidence="1">
    <location>
        <begin position="94"/>
        <end position="212"/>
    </location>
</feature>
<gene>
    <name evidence="2" type="ORF">AVDCRST_MAG55-327</name>
</gene>
<feature type="region of interest" description="Disordered" evidence="1">
    <location>
        <begin position="1"/>
        <end position="76"/>
    </location>
</feature>
<feature type="compositionally biased region" description="Low complexity" evidence="1">
    <location>
        <begin position="164"/>
        <end position="179"/>
    </location>
</feature>
<organism evidence="2">
    <name type="scientific">uncultured Rubrobacteraceae bacterium</name>
    <dbReference type="NCBI Taxonomy" id="349277"/>
    <lineage>
        <taxon>Bacteria</taxon>
        <taxon>Bacillati</taxon>
        <taxon>Actinomycetota</taxon>
        <taxon>Rubrobacteria</taxon>
        <taxon>Rubrobacterales</taxon>
        <taxon>Rubrobacteraceae</taxon>
        <taxon>environmental samples</taxon>
    </lineage>
</organism>
<dbReference type="AlphaFoldDB" id="A0A6J4NU46"/>
<sequence>MAAGGVHRQDDGRLAARAHLGRGRRGGGRTRLTRTSRGTPPPSPRPSPAPGRARERIGHTATPTILEGPLRRRGPALLCRPLDPEVASARVVWRRSERSRTLRCGLGSGPQVAGHRGGLGLRMGSAESSSTWRDGRTRTGRSEPSPPRQGEVTGQSRGSRRGSRASGPSPSPSTTSSPRGRQRVLRQRRRGASSVGSAACRNRFRRAAPGSR</sequence>
<evidence type="ECO:0000256" key="1">
    <source>
        <dbReference type="SAM" id="MobiDB-lite"/>
    </source>
</evidence>